<dbReference type="InterPro" id="IPR052217">
    <property type="entry name" value="Mito/Peroxisomal_Carrier"/>
</dbReference>
<comment type="caution">
    <text evidence="10">The sequence shown here is derived from an EMBL/GenBank/DDBJ whole genome shotgun (WGS) entry which is preliminary data.</text>
</comment>
<dbReference type="InterPro" id="IPR018108">
    <property type="entry name" value="MCP_transmembrane"/>
</dbReference>
<keyword evidence="11" id="KW-1185">Reference proteome</keyword>
<evidence type="ECO:0000256" key="2">
    <source>
        <dbReference type="ARBA" id="ARBA00006375"/>
    </source>
</evidence>
<evidence type="ECO:0000256" key="5">
    <source>
        <dbReference type="ARBA" id="ARBA00022737"/>
    </source>
</evidence>
<proteinExistence type="inferred from homology"/>
<evidence type="ECO:0000256" key="7">
    <source>
        <dbReference type="ARBA" id="ARBA00023136"/>
    </source>
</evidence>
<name>A0A0J9X5C7_GEOCN</name>
<dbReference type="SUPFAM" id="SSF103506">
    <property type="entry name" value="Mitochondrial carrier"/>
    <property type="match status" value="1"/>
</dbReference>
<dbReference type="Gene3D" id="1.50.40.10">
    <property type="entry name" value="Mitochondrial carrier domain"/>
    <property type="match status" value="1"/>
</dbReference>
<evidence type="ECO:0000313" key="10">
    <source>
        <dbReference type="EMBL" id="CDO51973.1"/>
    </source>
</evidence>
<feature type="repeat" description="Solcar" evidence="8">
    <location>
        <begin position="211"/>
        <end position="308"/>
    </location>
</feature>
<dbReference type="PROSITE" id="PS50920">
    <property type="entry name" value="SOLCAR"/>
    <property type="match status" value="3"/>
</dbReference>
<keyword evidence="5" id="KW-0677">Repeat</keyword>
<feature type="repeat" description="Solcar" evidence="8">
    <location>
        <begin position="123"/>
        <end position="206"/>
    </location>
</feature>
<dbReference type="GO" id="GO:0015217">
    <property type="term" value="F:ADP transmembrane transporter activity"/>
    <property type="evidence" value="ECO:0007669"/>
    <property type="project" value="TreeGrafter"/>
</dbReference>
<dbReference type="STRING" id="1173061.A0A0J9X5C7"/>
<evidence type="ECO:0000256" key="1">
    <source>
        <dbReference type="ARBA" id="ARBA00004141"/>
    </source>
</evidence>
<comment type="similarity">
    <text evidence="2 9">Belongs to the mitochondrial carrier (TC 2.A.29) family.</text>
</comment>
<dbReference type="Pfam" id="PF00153">
    <property type="entry name" value="Mito_carr"/>
    <property type="match status" value="3"/>
</dbReference>
<keyword evidence="6" id="KW-1133">Transmembrane helix</keyword>
<sequence>MAVQSKELVLGPWGKAVAGATGAVFANIMVYPLDIVKTKLQVQTKPSSSNGKDDDLEKQKDESEYYTGTLDVLQKIYDKHGLAGLYHGLFGTIIGTASSNFAYFYWYGLIRAIYVRRSNGAPLSTATELALGALGGALGQMFTIPISVVTTKQQTSPDPNKTLLDTAKDVFSEDGVSGFWRGLKASLVLVVNPSITYGSYERLKSLLFPGRNFLLPRENFVIGALSKAMATIVTQPLIVAKVMQQSGALIKQADGSPPKKFNSFVDALVYLVKYEGIAGLFKGLGPQITKGVLVQGLLFMFKDQIELLIVLLFRLIKSRRRVALV</sequence>
<keyword evidence="7 8" id="KW-0472">Membrane</keyword>
<dbReference type="GO" id="GO:0016020">
    <property type="term" value="C:membrane"/>
    <property type="evidence" value="ECO:0007669"/>
    <property type="project" value="UniProtKB-SubCell"/>
</dbReference>
<evidence type="ECO:0000256" key="3">
    <source>
        <dbReference type="ARBA" id="ARBA00022448"/>
    </source>
</evidence>
<organism evidence="10 11">
    <name type="scientific">Geotrichum candidum</name>
    <name type="common">Oospora lactis</name>
    <name type="synonym">Dipodascus geotrichum</name>
    <dbReference type="NCBI Taxonomy" id="1173061"/>
    <lineage>
        <taxon>Eukaryota</taxon>
        <taxon>Fungi</taxon>
        <taxon>Dikarya</taxon>
        <taxon>Ascomycota</taxon>
        <taxon>Saccharomycotina</taxon>
        <taxon>Dipodascomycetes</taxon>
        <taxon>Dipodascales</taxon>
        <taxon>Dipodascaceae</taxon>
        <taxon>Geotrichum</taxon>
    </lineage>
</organism>
<evidence type="ECO:0000256" key="6">
    <source>
        <dbReference type="ARBA" id="ARBA00022989"/>
    </source>
</evidence>
<protein>
    <submittedName>
        <fullName evidence="10">Similar to Saccharomyces cerevisiae YPR128C ANT1 Peroxisomal adenine nucleotide transporter</fullName>
    </submittedName>
</protein>
<evidence type="ECO:0000256" key="9">
    <source>
        <dbReference type="RuleBase" id="RU000488"/>
    </source>
</evidence>
<dbReference type="EMBL" id="CCBN010000002">
    <property type="protein sequence ID" value="CDO51973.1"/>
    <property type="molecule type" value="Genomic_DNA"/>
</dbReference>
<dbReference type="PANTHER" id="PTHR45939">
    <property type="entry name" value="PEROXISOMAL MEMBRANE PROTEIN PMP34-RELATED"/>
    <property type="match status" value="1"/>
</dbReference>
<comment type="subcellular location">
    <subcellularLocation>
        <location evidence="1">Membrane</location>
        <topology evidence="1">Multi-pass membrane protein</topology>
    </subcellularLocation>
</comment>
<keyword evidence="3 9" id="KW-0813">Transport</keyword>
<accession>A0A0J9X5C7</accession>
<evidence type="ECO:0000256" key="4">
    <source>
        <dbReference type="ARBA" id="ARBA00022692"/>
    </source>
</evidence>
<dbReference type="InterPro" id="IPR023395">
    <property type="entry name" value="MCP_dom_sf"/>
</dbReference>
<evidence type="ECO:0000256" key="8">
    <source>
        <dbReference type="PROSITE-ProRule" id="PRU00282"/>
    </source>
</evidence>
<dbReference type="AlphaFoldDB" id="A0A0J9X5C7"/>
<dbReference type="Proteomes" id="UP000242525">
    <property type="component" value="Unassembled WGS sequence"/>
</dbReference>
<reference evidence="10" key="1">
    <citation type="submission" date="2014-03" db="EMBL/GenBank/DDBJ databases">
        <authorList>
            <person name="Casaregola S."/>
        </authorList>
    </citation>
    <scope>NUCLEOTIDE SEQUENCE [LARGE SCALE GENOMIC DNA]</scope>
    <source>
        <strain evidence="10">CLIB 918</strain>
    </source>
</reference>
<gene>
    <name evidence="10" type="ORF">BN980_GECA02s03871g</name>
</gene>
<feature type="repeat" description="Solcar" evidence="8">
    <location>
        <begin position="10"/>
        <end position="113"/>
    </location>
</feature>
<keyword evidence="4 8" id="KW-0812">Transmembrane</keyword>
<dbReference type="PANTHER" id="PTHR45939:SF1">
    <property type="entry name" value="MITOCHONDRIAL THIAMINE PYROPHOSPHATE CARRIER 1-RELATED"/>
    <property type="match status" value="1"/>
</dbReference>
<dbReference type="OrthoDB" id="446044at2759"/>
<evidence type="ECO:0000313" key="11">
    <source>
        <dbReference type="Proteomes" id="UP000242525"/>
    </source>
</evidence>